<dbReference type="EMBL" id="BA000045">
    <property type="protein sequence ID" value="BAC90621.1"/>
    <property type="molecule type" value="Genomic_DNA"/>
</dbReference>
<evidence type="ECO:0000256" key="3">
    <source>
        <dbReference type="ARBA" id="ARBA00022723"/>
    </source>
</evidence>
<evidence type="ECO:0000256" key="4">
    <source>
        <dbReference type="ARBA" id="ARBA00022964"/>
    </source>
</evidence>
<dbReference type="Pfam" id="PF02668">
    <property type="entry name" value="TauD"/>
    <property type="match status" value="1"/>
</dbReference>
<dbReference type="FunCoup" id="Q7NH57">
    <property type="interactions" value="20"/>
</dbReference>
<dbReference type="EnsemblBacteria" id="BAC90621">
    <property type="protein sequence ID" value="BAC90621"/>
    <property type="gene ID" value="BAC90621"/>
</dbReference>
<keyword evidence="6" id="KW-0408">Iron</keyword>
<keyword evidence="3" id="KW-0479">Metal-binding</keyword>
<reference evidence="8 9" key="1">
    <citation type="journal article" date="2003" name="DNA Res.">
        <title>Complete genome structure of Gloeobacter violaceus PCC 7421, a cyanobacterium that lacks thylakoids.</title>
        <authorList>
            <person name="Nakamura Y."/>
            <person name="Kaneko T."/>
            <person name="Sato S."/>
            <person name="Mimuro M."/>
            <person name="Miyashita H."/>
            <person name="Tsuchiya T."/>
            <person name="Sasamoto S."/>
            <person name="Watanabe A."/>
            <person name="Kawashima K."/>
            <person name="Kishida Y."/>
            <person name="Kiyokawa C."/>
            <person name="Kohara M."/>
            <person name="Matsumoto M."/>
            <person name="Matsuno A."/>
            <person name="Nakazaki N."/>
            <person name="Shimpo S."/>
            <person name="Takeuchi C."/>
            <person name="Yamada M."/>
            <person name="Tabata S."/>
        </authorList>
    </citation>
    <scope>NUCLEOTIDE SEQUENCE [LARGE SCALE GENOMIC DNA]</scope>
    <source>
        <strain evidence="9">ATCC 29082 / PCC 7421</strain>
    </source>
</reference>
<dbReference type="Proteomes" id="UP000000557">
    <property type="component" value="Chromosome"/>
</dbReference>
<organism evidence="8 9">
    <name type="scientific">Gloeobacter violaceus (strain ATCC 29082 / PCC 7421)</name>
    <dbReference type="NCBI Taxonomy" id="251221"/>
    <lineage>
        <taxon>Bacteria</taxon>
        <taxon>Bacillati</taxon>
        <taxon>Cyanobacteriota</taxon>
        <taxon>Cyanophyceae</taxon>
        <taxon>Gloeobacterales</taxon>
        <taxon>Gloeobacteraceae</taxon>
        <taxon>Gloeobacter</taxon>
    </lineage>
</organism>
<evidence type="ECO:0000259" key="7">
    <source>
        <dbReference type="Pfam" id="PF02668"/>
    </source>
</evidence>
<dbReference type="OrthoDB" id="581608at2"/>
<dbReference type="GO" id="GO:0051213">
    <property type="term" value="F:dioxygenase activity"/>
    <property type="evidence" value="ECO:0007669"/>
    <property type="project" value="UniProtKB-KW"/>
</dbReference>
<dbReference type="PANTHER" id="PTHR43779">
    <property type="entry name" value="DIOXYGENASE RV0097-RELATED"/>
    <property type="match status" value="1"/>
</dbReference>
<dbReference type="Gene3D" id="3.60.130.10">
    <property type="entry name" value="Clavaminate synthase-like"/>
    <property type="match status" value="1"/>
</dbReference>
<comment type="similarity">
    <text evidence="2">Belongs to the TfdA dioxygenase family.</text>
</comment>
<evidence type="ECO:0000313" key="8">
    <source>
        <dbReference type="EMBL" id="BAC90621.1"/>
    </source>
</evidence>
<dbReference type="InterPro" id="IPR051178">
    <property type="entry name" value="TfdA_dioxygenase"/>
</dbReference>
<evidence type="ECO:0000256" key="6">
    <source>
        <dbReference type="ARBA" id="ARBA00023004"/>
    </source>
</evidence>
<keyword evidence="9" id="KW-1185">Reference proteome</keyword>
<gene>
    <name evidence="8" type="ordered locus">gll2680</name>
</gene>
<proteinExistence type="inferred from homology"/>
<dbReference type="eggNOG" id="COG2175">
    <property type="taxonomic scope" value="Bacteria"/>
</dbReference>
<dbReference type="SUPFAM" id="SSF51197">
    <property type="entry name" value="Clavaminate synthase-like"/>
    <property type="match status" value="1"/>
</dbReference>
<evidence type="ECO:0000313" key="9">
    <source>
        <dbReference type="Proteomes" id="UP000000557"/>
    </source>
</evidence>
<comment type="cofactor">
    <cofactor evidence="1">
        <name>Fe(2+)</name>
        <dbReference type="ChEBI" id="CHEBI:29033"/>
    </cofactor>
</comment>
<keyword evidence="4" id="KW-0223">Dioxygenase</keyword>
<dbReference type="RefSeq" id="WP_011142674.1">
    <property type="nucleotide sequence ID" value="NC_005125.1"/>
</dbReference>
<sequence length="256" mass="28837">MSTTALFSVTRLAPHLGAEITGLDLSRPTVPKTLALIRYALVEHQLLVFPGQTLTPIQQIALSRAFGEVEIFSPHPATADFPEIFPVSNDPRRGHPDVGRYWHHDGSFRKQATRLSFFYFREASEWVGDFLFSNSYLAYESLDRDVQQSFEPLITVHSNGVRHALVPTHPLTGRKLLYINLGLTAGVVGMAKQDYIKLAGFINRHLSRPEFTLRHKPRPGDLILCDNHSVAHNATYAPPDQLQLQHRTTVYGTVEF</sequence>
<name>Q7NH57_GLOVI</name>
<dbReference type="STRING" id="251221.gene:10760182"/>
<dbReference type="PhylomeDB" id="Q7NH57"/>
<dbReference type="InterPro" id="IPR003819">
    <property type="entry name" value="TauD/TfdA-like"/>
</dbReference>
<dbReference type="GO" id="GO:0046872">
    <property type="term" value="F:metal ion binding"/>
    <property type="evidence" value="ECO:0007669"/>
    <property type="project" value="UniProtKB-KW"/>
</dbReference>
<accession>Q7NH57</accession>
<evidence type="ECO:0000256" key="5">
    <source>
        <dbReference type="ARBA" id="ARBA00023002"/>
    </source>
</evidence>
<dbReference type="PANTHER" id="PTHR43779:SF3">
    <property type="entry name" value="(3R)-3-[(CARBOXYMETHYL)AMINO]FATTY ACID OXYGENASE_DECARBOXYLASE"/>
    <property type="match status" value="1"/>
</dbReference>
<dbReference type="InParanoid" id="Q7NH57"/>
<dbReference type="HOGENOM" id="CLU_036005_2_1_3"/>
<evidence type="ECO:0000256" key="1">
    <source>
        <dbReference type="ARBA" id="ARBA00001954"/>
    </source>
</evidence>
<protein>
    <submittedName>
        <fullName evidence="8">Gll2680 protein</fullName>
    </submittedName>
</protein>
<dbReference type="AlphaFoldDB" id="Q7NH57"/>
<dbReference type="KEGG" id="gvi:gll2680"/>
<feature type="domain" description="TauD/TfdA-like" evidence="7">
    <location>
        <begin position="9"/>
        <end position="240"/>
    </location>
</feature>
<keyword evidence="5" id="KW-0560">Oxidoreductase</keyword>
<dbReference type="InterPro" id="IPR042098">
    <property type="entry name" value="TauD-like_sf"/>
</dbReference>
<evidence type="ECO:0000256" key="2">
    <source>
        <dbReference type="ARBA" id="ARBA00005896"/>
    </source>
</evidence>
<reference evidence="8 9" key="2">
    <citation type="journal article" date="2003" name="DNA Res.">
        <title>Complete genome structure of Gloeobacter violaceus PCC 7421, a cyanobacterium that lacks thylakoids (supplement).</title>
        <authorList>
            <person name="Nakamura Y."/>
            <person name="Kaneko T."/>
            <person name="Sato S."/>
            <person name="Mimuro M."/>
            <person name="Miyashita H."/>
            <person name="Tsuchiya T."/>
            <person name="Sasamoto S."/>
            <person name="Watanabe A."/>
            <person name="Kawashima K."/>
            <person name="Kishida Y."/>
            <person name="Kiyokawa C."/>
            <person name="Kohara M."/>
            <person name="Matsumoto M."/>
            <person name="Matsuno A."/>
            <person name="Nakazaki N."/>
            <person name="Shimpo S."/>
            <person name="Takeuchi C."/>
            <person name="Yamada M."/>
            <person name="Tabata S."/>
        </authorList>
    </citation>
    <scope>NUCLEOTIDE SEQUENCE [LARGE SCALE GENOMIC DNA]</scope>
    <source>
        <strain evidence="9">ATCC 29082 / PCC 7421</strain>
    </source>
</reference>